<accession>A0A841HJU9</accession>
<dbReference type="InterPro" id="IPR036942">
    <property type="entry name" value="Beta-barrel_TonB_sf"/>
</dbReference>
<keyword evidence="8 9" id="KW-0998">Cell outer membrane</keyword>
<dbReference type="InterPro" id="IPR039426">
    <property type="entry name" value="TonB-dep_rcpt-like"/>
</dbReference>
<keyword evidence="2 9" id="KW-0813">Transport</keyword>
<evidence type="ECO:0000256" key="12">
    <source>
        <dbReference type="SAM" id="MobiDB-lite"/>
    </source>
</evidence>
<dbReference type="RefSeq" id="WP_184331944.1">
    <property type="nucleotide sequence ID" value="NZ_JACHHZ010000003.1"/>
</dbReference>
<keyword evidence="7 9" id="KW-0472">Membrane</keyword>
<dbReference type="InterPro" id="IPR037066">
    <property type="entry name" value="Plug_dom_sf"/>
</dbReference>
<evidence type="ECO:0000313" key="17">
    <source>
        <dbReference type="Proteomes" id="UP000588068"/>
    </source>
</evidence>
<evidence type="ECO:0000259" key="15">
    <source>
        <dbReference type="Pfam" id="PF07715"/>
    </source>
</evidence>
<dbReference type="InterPro" id="IPR000531">
    <property type="entry name" value="Beta-barrel_TonB"/>
</dbReference>
<evidence type="ECO:0000256" key="7">
    <source>
        <dbReference type="ARBA" id="ARBA00023136"/>
    </source>
</evidence>
<dbReference type="PROSITE" id="PS01156">
    <property type="entry name" value="TONB_DEPENDENT_REC_2"/>
    <property type="match status" value="1"/>
</dbReference>
<comment type="similarity">
    <text evidence="9 11">Belongs to the TonB-dependent receptor family.</text>
</comment>
<reference evidence="16 17" key="1">
    <citation type="submission" date="2020-08" db="EMBL/GenBank/DDBJ databases">
        <title>Genomic Encyclopedia of Type Strains, Phase IV (KMG-IV): sequencing the most valuable type-strain genomes for metagenomic binning, comparative biology and taxonomic classification.</title>
        <authorList>
            <person name="Goeker M."/>
        </authorList>
    </citation>
    <scope>NUCLEOTIDE SEQUENCE [LARGE SCALE GENOMIC DNA]</scope>
    <source>
        <strain evidence="16 17">DSM 26723</strain>
    </source>
</reference>
<evidence type="ECO:0000259" key="14">
    <source>
        <dbReference type="Pfam" id="PF00593"/>
    </source>
</evidence>
<keyword evidence="16" id="KW-0675">Receptor</keyword>
<dbReference type="Pfam" id="PF00593">
    <property type="entry name" value="TonB_dep_Rec_b-barrel"/>
    <property type="match status" value="1"/>
</dbReference>
<gene>
    <name evidence="16" type="ORF">HNQ60_002362</name>
</gene>
<evidence type="ECO:0000256" key="13">
    <source>
        <dbReference type="SAM" id="SignalP"/>
    </source>
</evidence>
<comment type="caution">
    <text evidence="16">The sequence shown here is derived from an EMBL/GenBank/DDBJ whole genome shotgun (WGS) entry which is preliminary data.</text>
</comment>
<name>A0A841HJU9_9GAMM</name>
<evidence type="ECO:0000256" key="3">
    <source>
        <dbReference type="ARBA" id="ARBA00022452"/>
    </source>
</evidence>
<feature type="chain" id="PRO_5033050516" evidence="13">
    <location>
        <begin position="34"/>
        <end position="984"/>
    </location>
</feature>
<dbReference type="PANTHER" id="PTHR47234">
    <property type="match status" value="1"/>
</dbReference>
<keyword evidence="3 9" id="KW-1134">Transmembrane beta strand</keyword>
<evidence type="ECO:0000256" key="1">
    <source>
        <dbReference type="ARBA" id="ARBA00004571"/>
    </source>
</evidence>
<keyword evidence="6 11" id="KW-0798">TonB box</keyword>
<evidence type="ECO:0000256" key="2">
    <source>
        <dbReference type="ARBA" id="ARBA00022448"/>
    </source>
</evidence>
<feature type="domain" description="TonB-dependent receptor plug" evidence="15">
    <location>
        <begin position="55"/>
        <end position="171"/>
    </location>
</feature>
<evidence type="ECO:0000256" key="11">
    <source>
        <dbReference type="RuleBase" id="RU003357"/>
    </source>
</evidence>
<keyword evidence="5 13" id="KW-0732">Signal</keyword>
<dbReference type="PROSITE" id="PS52016">
    <property type="entry name" value="TONB_DEPENDENT_REC_3"/>
    <property type="match status" value="1"/>
</dbReference>
<dbReference type="Gene3D" id="2.40.170.20">
    <property type="entry name" value="TonB-dependent receptor, beta-barrel domain"/>
    <property type="match status" value="1"/>
</dbReference>
<dbReference type="GO" id="GO:0009279">
    <property type="term" value="C:cell outer membrane"/>
    <property type="evidence" value="ECO:0007669"/>
    <property type="project" value="UniProtKB-SubCell"/>
</dbReference>
<evidence type="ECO:0000313" key="16">
    <source>
        <dbReference type="EMBL" id="MBB6093481.1"/>
    </source>
</evidence>
<dbReference type="InterPro" id="IPR012910">
    <property type="entry name" value="Plug_dom"/>
</dbReference>
<dbReference type="Proteomes" id="UP000588068">
    <property type="component" value="Unassembled WGS sequence"/>
</dbReference>
<evidence type="ECO:0000256" key="9">
    <source>
        <dbReference type="PROSITE-ProRule" id="PRU01360"/>
    </source>
</evidence>
<dbReference type="AlphaFoldDB" id="A0A841HJU9"/>
<dbReference type="EMBL" id="JACHHZ010000003">
    <property type="protein sequence ID" value="MBB6093481.1"/>
    <property type="molecule type" value="Genomic_DNA"/>
</dbReference>
<dbReference type="SUPFAM" id="SSF56935">
    <property type="entry name" value="Porins"/>
    <property type="match status" value="1"/>
</dbReference>
<dbReference type="InterPro" id="IPR010917">
    <property type="entry name" value="TonB_rcpt_CS"/>
</dbReference>
<evidence type="ECO:0000256" key="4">
    <source>
        <dbReference type="ARBA" id="ARBA00022692"/>
    </source>
</evidence>
<dbReference type="CDD" id="cd01347">
    <property type="entry name" value="ligand_gated_channel"/>
    <property type="match status" value="1"/>
</dbReference>
<sequence length="984" mass="104273">MTMKTQAMKNARRHGSSVAVAVALGMASTVTLAAQLEEIEVIVVTGSHIGGAAETAALPVDVLRAEDIEKQGAPTVVELLKQLPSSGVVLGDTNQFAALSQGQEGTGSVNLRGLGASRTLVLLNGRRMAMNALSANGAVDTNLIPVAAISRVEVLKDGAAATYGSDAIGGVVNFITRRDFDGLDLAADYRYVDGSDGDYRASATWGWTTDRASVLFSAGYQHRSELMSTDRDWALRPNPENPQGGWSGSGNPGTFRRVTATGAALGTANVADPQCAALGSFAASAASCSWSYMKFDALAEEEDKFQVFSSLDYDVTENTGLHLEALYSNTDVPHQPLSPSYSLNNFPTGQTLNAGAPAVPFRYIVPCTNPGLQDMFIKNPAFAAAIGGEGCVNAAGAPAGSYTATALWRPFGESGNLVQGGDSQIDKRSHEGLRVSAGLDGSIGDSTSWDVSVTYMQNTGERFNYDITVNRLQLALAGLGGPNCTGNTPGMNGCQWLNPFSNAVERNVVTGEVNPQYNPAVRNTEQLNAWLQQPLDFEATTELMVVDAVLNGELPFALGGDKIGWALGAQYRDNGYETTVNDLANVQITPCIDSPSNPSATCLAAQGPFGFLSGYSPLDVDQQVWAVFGELNVPIVDTLNAQLAVRYEDYGGGVGSTTNPKLALRWQIIPQLALRGSVGTTFRGPTPMNLDPGSGTSLQAIAAANFASRAVDSYGNPNLKPETADTLNAGIITEIGGFRATLDYWQFKFEDPITAPPFNGIASNVVPTPGGLADCSAPMRDLVTFDGGNTCVQGVTTGANLLRVRVDTINGAPVETSGVDLDLGYTFDNVLGGTLDLSAYGSYILNYEVDALSYRGVPLVAAFDAVGYLNYDRGQNSLPELKASAFVNYEIGIQNFNVGVSYVSSYEDNRTALFATNPNGRTIEATTIWDLSYQLRLASKTTVSLTVDNVLDEDPAFARTELSYDSYVGNALGRTYRLGLRQQF</sequence>
<dbReference type="Pfam" id="PF07715">
    <property type="entry name" value="Plug"/>
    <property type="match status" value="1"/>
</dbReference>
<feature type="domain" description="TonB-dependent receptor-like beta-barrel" evidence="14">
    <location>
        <begin position="424"/>
        <end position="950"/>
    </location>
</feature>
<feature type="signal peptide" evidence="13">
    <location>
        <begin position="1"/>
        <end position="33"/>
    </location>
</feature>
<feature type="region of interest" description="Disordered" evidence="12">
    <location>
        <begin position="232"/>
        <end position="253"/>
    </location>
</feature>
<keyword evidence="4 9" id="KW-0812">Transmembrane</keyword>
<keyword evidence="17" id="KW-1185">Reference proteome</keyword>
<evidence type="ECO:0000256" key="10">
    <source>
        <dbReference type="PROSITE-ProRule" id="PRU10144"/>
    </source>
</evidence>
<proteinExistence type="inferred from homology"/>
<evidence type="ECO:0000256" key="5">
    <source>
        <dbReference type="ARBA" id="ARBA00022729"/>
    </source>
</evidence>
<evidence type="ECO:0000256" key="6">
    <source>
        <dbReference type="ARBA" id="ARBA00023077"/>
    </source>
</evidence>
<organism evidence="16 17">
    <name type="scientific">Povalibacter uvarum</name>
    <dbReference type="NCBI Taxonomy" id="732238"/>
    <lineage>
        <taxon>Bacteria</taxon>
        <taxon>Pseudomonadati</taxon>
        <taxon>Pseudomonadota</taxon>
        <taxon>Gammaproteobacteria</taxon>
        <taxon>Steroidobacterales</taxon>
        <taxon>Steroidobacteraceae</taxon>
        <taxon>Povalibacter</taxon>
    </lineage>
</organism>
<dbReference type="Gene3D" id="2.170.130.10">
    <property type="entry name" value="TonB-dependent receptor, plug domain"/>
    <property type="match status" value="1"/>
</dbReference>
<dbReference type="PANTHER" id="PTHR47234:SF2">
    <property type="entry name" value="TONB-DEPENDENT RECEPTOR"/>
    <property type="match status" value="1"/>
</dbReference>
<feature type="short sequence motif" description="TonB C-terminal box" evidence="10">
    <location>
        <begin position="967"/>
        <end position="984"/>
    </location>
</feature>
<evidence type="ECO:0000256" key="8">
    <source>
        <dbReference type="ARBA" id="ARBA00023237"/>
    </source>
</evidence>
<protein>
    <submittedName>
        <fullName evidence="16">Iron complex outermembrane receptor protein</fullName>
    </submittedName>
</protein>
<comment type="subcellular location">
    <subcellularLocation>
        <location evidence="1 9">Cell outer membrane</location>
        <topology evidence="1 9">Multi-pass membrane protein</topology>
    </subcellularLocation>
</comment>